<dbReference type="InterPro" id="IPR036942">
    <property type="entry name" value="Beta-barrel_TonB_sf"/>
</dbReference>
<evidence type="ECO:0000256" key="8">
    <source>
        <dbReference type="SAM" id="SignalP"/>
    </source>
</evidence>
<evidence type="ECO:0000256" key="4">
    <source>
        <dbReference type="ARBA" id="ARBA00022692"/>
    </source>
</evidence>
<evidence type="ECO:0000256" key="5">
    <source>
        <dbReference type="ARBA" id="ARBA00023136"/>
    </source>
</evidence>
<dbReference type="EMBL" id="JADIMO010000030">
    <property type="protein sequence ID" value="MBO8444584.1"/>
    <property type="molecule type" value="Genomic_DNA"/>
</dbReference>
<feature type="domain" description="TonB-dependent receptor plug" evidence="9">
    <location>
        <begin position="211"/>
        <end position="334"/>
    </location>
</feature>
<evidence type="ECO:0000313" key="11">
    <source>
        <dbReference type="Proteomes" id="UP000823619"/>
    </source>
</evidence>
<feature type="chain" id="PRO_5038803184" evidence="8">
    <location>
        <begin position="27"/>
        <end position="1103"/>
    </location>
</feature>
<keyword evidence="3 7" id="KW-1134">Transmembrane beta strand</keyword>
<evidence type="ECO:0000256" key="2">
    <source>
        <dbReference type="ARBA" id="ARBA00022448"/>
    </source>
</evidence>
<dbReference type="AlphaFoldDB" id="A0A9D9HB69"/>
<organism evidence="10 11">
    <name type="scientific">Candidatus Cryptobacteroides merdavium</name>
    <dbReference type="NCBI Taxonomy" id="2840769"/>
    <lineage>
        <taxon>Bacteria</taxon>
        <taxon>Pseudomonadati</taxon>
        <taxon>Bacteroidota</taxon>
        <taxon>Bacteroidia</taxon>
        <taxon>Bacteroidales</taxon>
        <taxon>Candidatus Cryptobacteroides</taxon>
    </lineage>
</organism>
<keyword evidence="6 7" id="KW-0998">Cell outer membrane</keyword>
<dbReference type="Pfam" id="PF13715">
    <property type="entry name" value="CarbopepD_reg_2"/>
    <property type="match status" value="1"/>
</dbReference>
<evidence type="ECO:0000256" key="1">
    <source>
        <dbReference type="ARBA" id="ARBA00004571"/>
    </source>
</evidence>
<keyword evidence="4 7" id="KW-0812">Transmembrane</keyword>
<dbReference type="Proteomes" id="UP000823619">
    <property type="component" value="Unassembled WGS sequence"/>
</dbReference>
<proteinExistence type="inferred from homology"/>
<dbReference type="Gene3D" id="2.170.130.10">
    <property type="entry name" value="TonB-dependent receptor, plug domain"/>
    <property type="match status" value="1"/>
</dbReference>
<keyword evidence="5 7" id="KW-0472">Membrane</keyword>
<dbReference type="InterPro" id="IPR037066">
    <property type="entry name" value="Plug_dom_sf"/>
</dbReference>
<comment type="subcellular location">
    <subcellularLocation>
        <location evidence="1 7">Cell outer membrane</location>
        <topology evidence="1 7">Multi-pass membrane protein</topology>
    </subcellularLocation>
</comment>
<comment type="caution">
    <text evidence="10">The sequence shown here is derived from an EMBL/GenBank/DDBJ whole genome shotgun (WGS) entry which is preliminary data.</text>
</comment>
<reference evidence="10" key="1">
    <citation type="submission" date="2020-10" db="EMBL/GenBank/DDBJ databases">
        <authorList>
            <person name="Gilroy R."/>
        </authorList>
    </citation>
    <scope>NUCLEOTIDE SEQUENCE</scope>
    <source>
        <strain evidence="10">D5-748</strain>
    </source>
</reference>
<evidence type="ECO:0000256" key="3">
    <source>
        <dbReference type="ARBA" id="ARBA00022452"/>
    </source>
</evidence>
<dbReference type="InterPro" id="IPR039426">
    <property type="entry name" value="TonB-dep_rcpt-like"/>
</dbReference>
<name>A0A9D9HB69_9BACT</name>
<reference evidence="10" key="2">
    <citation type="journal article" date="2021" name="PeerJ">
        <title>Extensive microbial diversity within the chicken gut microbiome revealed by metagenomics and culture.</title>
        <authorList>
            <person name="Gilroy R."/>
            <person name="Ravi A."/>
            <person name="Getino M."/>
            <person name="Pursley I."/>
            <person name="Horton D.L."/>
            <person name="Alikhan N.F."/>
            <person name="Baker D."/>
            <person name="Gharbi K."/>
            <person name="Hall N."/>
            <person name="Watson M."/>
            <person name="Adriaenssens E.M."/>
            <person name="Foster-Nyarko E."/>
            <person name="Jarju S."/>
            <person name="Secka A."/>
            <person name="Antonio M."/>
            <person name="Oren A."/>
            <person name="Chaudhuri R.R."/>
            <person name="La Ragione R."/>
            <person name="Hildebrand F."/>
            <person name="Pallen M.J."/>
        </authorList>
    </citation>
    <scope>NUCLEOTIDE SEQUENCE</scope>
    <source>
        <strain evidence="10">D5-748</strain>
    </source>
</reference>
<dbReference type="InterPro" id="IPR023997">
    <property type="entry name" value="TonB-dep_OMP_SusC/RagA_CS"/>
</dbReference>
<dbReference type="InterPro" id="IPR008969">
    <property type="entry name" value="CarboxyPept-like_regulatory"/>
</dbReference>
<evidence type="ECO:0000256" key="7">
    <source>
        <dbReference type="PROSITE-ProRule" id="PRU01360"/>
    </source>
</evidence>
<dbReference type="GO" id="GO:0009279">
    <property type="term" value="C:cell outer membrane"/>
    <property type="evidence" value="ECO:0007669"/>
    <property type="project" value="UniProtKB-SubCell"/>
</dbReference>
<dbReference type="Pfam" id="PF07715">
    <property type="entry name" value="Plug"/>
    <property type="match status" value="1"/>
</dbReference>
<dbReference type="InterPro" id="IPR023996">
    <property type="entry name" value="TonB-dep_OMP_SusC/RagA"/>
</dbReference>
<comment type="similarity">
    <text evidence="7">Belongs to the TonB-dependent receptor family.</text>
</comment>
<gene>
    <name evidence="10" type="ORF">IAC23_02660</name>
</gene>
<evidence type="ECO:0000256" key="6">
    <source>
        <dbReference type="ARBA" id="ARBA00023237"/>
    </source>
</evidence>
<dbReference type="PROSITE" id="PS52016">
    <property type="entry name" value="TONB_DEPENDENT_REC_3"/>
    <property type="match status" value="1"/>
</dbReference>
<dbReference type="Gene3D" id="2.40.170.20">
    <property type="entry name" value="TonB-dependent receptor, beta-barrel domain"/>
    <property type="match status" value="1"/>
</dbReference>
<dbReference type="Gene3D" id="2.60.40.1120">
    <property type="entry name" value="Carboxypeptidase-like, regulatory domain"/>
    <property type="match status" value="1"/>
</dbReference>
<evidence type="ECO:0000313" key="10">
    <source>
        <dbReference type="EMBL" id="MBO8444584.1"/>
    </source>
</evidence>
<dbReference type="SUPFAM" id="SSF49464">
    <property type="entry name" value="Carboxypeptidase regulatory domain-like"/>
    <property type="match status" value="1"/>
</dbReference>
<evidence type="ECO:0000259" key="9">
    <source>
        <dbReference type="Pfam" id="PF07715"/>
    </source>
</evidence>
<dbReference type="InterPro" id="IPR012910">
    <property type="entry name" value="Plug_dom"/>
</dbReference>
<dbReference type="NCBIfam" id="TIGR04056">
    <property type="entry name" value="OMP_RagA_SusC"/>
    <property type="match status" value="1"/>
</dbReference>
<accession>A0A9D9HB69</accession>
<keyword evidence="2 7" id="KW-0813">Transport</keyword>
<protein>
    <submittedName>
        <fullName evidence="10">SusC/RagA family TonB-linked outer membrane protein</fullName>
    </submittedName>
</protein>
<sequence length="1103" mass="121485">MVNKIMKQFRLIAGIVLMLGGGIANAQPSAASITLDRDNVPVGQVMKEIENQSRYLFMNKGIDTDMTVSVDVNARPVEEALSQMFEGTDVAWSIDGAYIILSERVQQPANSGPLTVTGTVTDKAGYPVPGAAVMIPGTNTGAVTDLDGKYSITIPSPTPESQLEFSILGYATATVNVNGRAVINIVLEEENTLLEGVVVTALGIKREEKALSYNVQEVSSDIVNTVKDANFVNSLSGKVAGLQINQSSSGAGGSTRVIMRGVKSISGNNNALYVVDGIPMPNLRAAQVSGIQETPDGGDFEGISNLNPEDFESMTVLTGATAAALYGSQGANGVILITTKKGQEGKVRVNFSNNTTFSSPFVMPQFQNTYGTDSADPSMSWGTKLATPTDYDPRDFFQTGYNTTNAISVSGGTDRNQTYVSAAATNSRGIIPNNVYNRYNFSMRNTTELVKDKLTLDVSASYMRQYKRNPTVQGQYHNPLVAIYLFPRGEDIEKYKIYERYDANAGYMSQFWNLNFIDGVQNPYWEVNRNLFENTAHRYTLNGTLRWQITDWMSVTGRARLDNTVMNYTRKIYASSSTMFASEYGNYQDNTITHNNFYGDVLLTIDKSFFNNDLSLLFNLGASIVDDKHKGSGFEGNLANIPNMFSVNNIDMRHAETRPYTDRYHDQTQAIYATLQLGYKGMLYLDATFRNEWASQLAFTPKVGIPYPSVGLSAVISSMTDLSKAGISFLKVRASYAEVGNAPDRYITSVNTPVSTGGIISSNTYAPATFLTPERTKSVEAGLNVKFLDDMVWLDATYYNTNTYNQLFQYDAPPSTGYRQAYINAGRVNNWGIEASLGFKNTWRNFFWSTSFTFSMNRNKVKELVPEGSRDVSGNLVTINEVNMDYGGYRMKIAPGGSIGDFYVNGLKTDDQGRIYVDPNSNTVTVDANTWIYGGNTEAKARIGWNNQFSWKGISLGILIDARIGGQGVSATQALLDRFGASQASADARDAGGVWISEDQFLTDVKSFYSNSGNGMSMLSHYVYSMTNVRLRELSVGYDLPRSWFKNKLGMTVSLVGRNLWMIYCKAPFDPELTASTGTYYQGLDYFMQPSTRNIGFSVKLQF</sequence>
<dbReference type="SUPFAM" id="SSF56935">
    <property type="entry name" value="Porins"/>
    <property type="match status" value="1"/>
</dbReference>
<dbReference type="NCBIfam" id="TIGR04057">
    <property type="entry name" value="SusC_RagA_signa"/>
    <property type="match status" value="1"/>
</dbReference>
<keyword evidence="8" id="KW-0732">Signal</keyword>
<feature type="signal peptide" evidence="8">
    <location>
        <begin position="1"/>
        <end position="26"/>
    </location>
</feature>